<dbReference type="EMBL" id="MFEO01000037">
    <property type="protein sequence ID" value="OGE88192.1"/>
    <property type="molecule type" value="Genomic_DNA"/>
</dbReference>
<dbReference type="NCBIfam" id="TIGR03025">
    <property type="entry name" value="EPS_sugtrans"/>
    <property type="match status" value="1"/>
</dbReference>
<evidence type="ECO:0000256" key="7">
    <source>
        <dbReference type="SAM" id="Phobius"/>
    </source>
</evidence>
<protein>
    <recommendedName>
        <fullName evidence="8">Bacterial sugar transferase domain-containing protein</fullName>
    </recommendedName>
</protein>
<accession>A0A1F5PES2</accession>
<dbReference type="Pfam" id="PF02397">
    <property type="entry name" value="Bac_transf"/>
    <property type="match status" value="1"/>
</dbReference>
<comment type="subcellular location">
    <subcellularLocation>
        <location evidence="1">Membrane</location>
        <topology evidence="1">Multi-pass membrane protein</topology>
    </subcellularLocation>
</comment>
<dbReference type="Pfam" id="PF13727">
    <property type="entry name" value="CoA_binding_3"/>
    <property type="match status" value="1"/>
</dbReference>
<evidence type="ECO:0000256" key="4">
    <source>
        <dbReference type="ARBA" id="ARBA00022692"/>
    </source>
</evidence>
<sequence length="479" mass="54700">MKRSELIFNIVSIVVDSAMLFFAASAAYFLRYRTVNSFPQYPIQFDLSYPSFLRNFLVALPIVLAFLAINGLYNLKSTRRFWPMIIRVAAVVSAGLMVFVAAYFFDPQIFPSRLIVLLTWVLSILLVGLGRTVLLLTERTLLRRGIGQHKLVLIRGAKGDYGLEAQIKKQTRLGYKIIAILDGRDDAALVHNLERIDNADGIDEILQADVDLTPSANEDLVRFTHDHGILFQYVPDIIESQRTNITATDVAGIPIIELRNTPLQGWGKVVKRVMDITLSFLGLLLLSPLIVLIAIAIRIDSPGRVLYVQQRFGQGRPFKFYKFRSMFQELSVGEEYGGSKAENMRQELWKVNARHGPFLKVRNDPRVTRLGRVLRATKLDELPQLLNVLRGEMSLVGPRAHVIEEVELYREKYRRQFTIKPGLTGLTQIAQAREPDLPFEEEIRLNTFYIENWSFALDLKIILNTLLVLFSRAEKKAYY</sequence>
<reference evidence="9 10" key="1">
    <citation type="journal article" date="2016" name="Nat. Commun.">
        <title>Thousands of microbial genomes shed light on interconnected biogeochemical processes in an aquifer system.</title>
        <authorList>
            <person name="Anantharaman K."/>
            <person name="Brown C.T."/>
            <person name="Hug L.A."/>
            <person name="Sharon I."/>
            <person name="Castelle C.J."/>
            <person name="Probst A.J."/>
            <person name="Thomas B.C."/>
            <person name="Singh A."/>
            <person name="Wilkins M.J."/>
            <person name="Karaoz U."/>
            <person name="Brodie E.L."/>
            <person name="Williams K.H."/>
            <person name="Hubbard S.S."/>
            <person name="Banfield J.F."/>
        </authorList>
    </citation>
    <scope>NUCLEOTIDE SEQUENCE [LARGE SCALE GENOMIC DNA]</scope>
</reference>
<gene>
    <name evidence="9" type="ORF">A2722_04655</name>
</gene>
<dbReference type="InterPro" id="IPR003362">
    <property type="entry name" value="Bact_transf"/>
</dbReference>
<dbReference type="STRING" id="1817828.A2722_04655"/>
<evidence type="ECO:0000313" key="9">
    <source>
        <dbReference type="EMBL" id="OGE88192.1"/>
    </source>
</evidence>
<dbReference type="InterPro" id="IPR017475">
    <property type="entry name" value="EPS_sugar_tfrase"/>
</dbReference>
<dbReference type="GO" id="GO:0016780">
    <property type="term" value="F:phosphotransferase activity, for other substituted phosphate groups"/>
    <property type="evidence" value="ECO:0007669"/>
    <property type="project" value="TreeGrafter"/>
</dbReference>
<keyword evidence="6 7" id="KW-0472">Membrane</keyword>
<dbReference type="PANTHER" id="PTHR30576:SF0">
    <property type="entry name" value="UNDECAPRENYL-PHOSPHATE N-ACETYLGALACTOSAMINYL 1-PHOSPHATE TRANSFERASE-RELATED"/>
    <property type="match status" value="1"/>
</dbReference>
<dbReference type="GO" id="GO:0016020">
    <property type="term" value="C:membrane"/>
    <property type="evidence" value="ECO:0007669"/>
    <property type="project" value="UniProtKB-SubCell"/>
</dbReference>
<evidence type="ECO:0000256" key="2">
    <source>
        <dbReference type="ARBA" id="ARBA00006464"/>
    </source>
</evidence>
<dbReference type="Proteomes" id="UP000178377">
    <property type="component" value="Unassembled WGS sequence"/>
</dbReference>
<evidence type="ECO:0000256" key="5">
    <source>
        <dbReference type="ARBA" id="ARBA00022989"/>
    </source>
</evidence>
<dbReference type="AlphaFoldDB" id="A0A1F5PES2"/>
<name>A0A1F5PES2_9BACT</name>
<keyword evidence="3" id="KW-0808">Transferase</keyword>
<evidence type="ECO:0000256" key="3">
    <source>
        <dbReference type="ARBA" id="ARBA00022679"/>
    </source>
</evidence>
<evidence type="ECO:0000313" key="10">
    <source>
        <dbReference type="Proteomes" id="UP000178377"/>
    </source>
</evidence>
<feature type="transmembrane region" description="Helical" evidence="7">
    <location>
        <begin position="276"/>
        <end position="297"/>
    </location>
</feature>
<keyword evidence="5 7" id="KW-1133">Transmembrane helix</keyword>
<proteinExistence type="inferred from homology"/>
<comment type="caution">
    <text evidence="9">The sequence shown here is derived from an EMBL/GenBank/DDBJ whole genome shotgun (WGS) entry which is preliminary data.</text>
</comment>
<feature type="transmembrane region" description="Helical" evidence="7">
    <location>
        <begin position="7"/>
        <end position="32"/>
    </location>
</feature>
<feature type="transmembrane region" description="Helical" evidence="7">
    <location>
        <begin position="117"/>
        <end position="136"/>
    </location>
</feature>
<feature type="transmembrane region" description="Helical" evidence="7">
    <location>
        <begin position="85"/>
        <end position="105"/>
    </location>
</feature>
<evidence type="ECO:0000259" key="8">
    <source>
        <dbReference type="Pfam" id="PF02397"/>
    </source>
</evidence>
<keyword evidence="4 7" id="KW-0812">Transmembrane</keyword>
<organism evidence="9 10">
    <name type="scientific">Candidatus Doudnabacteria bacterium RIFCSPHIGHO2_01_FULL_50_11</name>
    <dbReference type="NCBI Taxonomy" id="1817828"/>
    <lineage>
        <taxon>Bacteria</taxon>
        <taxon>Candidatus Doudnaibacteriota</taxon>
    </lineage>
</organism>
<comment type="similarity">
    <text evidence="2">Belongs to the bacterial sugar transferase family.</text>
</comment>
<evidence type="ECO:0000256" key="6">
    <source>
        <dbReference type="ARBA" id="ARBA00023136"/>
    </source>
</evidence>
<dbReference type="PANTHER" id="PTHR30576">
    <property type="entry name" value="COLANIC BIOSYNTHESIS UDP-GLUCOSE LIPID CARRIER TRANSFERASE"/>
    <property type="match status" value="1"/>
</dbReference>
<evidence type="ECO:0000256" key="1">
    <source>
        <dbReference type="ARBA" id="ARBA00004141"/>
    </source>
</evidence>
<feature type="transmembrane region" description="Helical" evidence="7">
    <location>
        <begin position="52"/>
        <end position="73"/>
    </location>
</feature>
<feature type="domain" description="Bacterial sugar transferase" evidence="8">
    <location>
        <begin position="271"/>
        <end position="470"/>
    </location>
</feature>